<evidence type="ECO:0000313" key="2">
    <source>
        <dbReference type="EMBL" id="KAK6502066.1"/>
    </source>
</evidence>
<dbReference type="Proteomes" id="UP001370758">
    <property type="component" value="Unassembled WGS sequence"/>
</dbReference>
<reference evidence="2 3" key="1">
    <citation type="submission" date="2023-08" db="EMBL/GenBank/DDBJ databases">
        <authorList>
            <person name="Palmer J.M."/>
        </authorList>
    </citation>
    <scope>NUCLEOTIDE SEQUENCE [LARGE SCALE GENOMIC DNA]</scope>
    <source>
        <strain evidence="2 3">TWF481</strain>
    </source>
</reference>
<feature type="compositionally biased region" description="Acidic residues" evidence="1">
    <location>
        <begin position="662"/>
        <end position="672"/>
    </location>
</feature>
<feature type="compositionally biased region" description="Polar residues" evidence="1">
    <location>
        <begin position="676"/>
        <end position="687"/>
    </location>
</feature>
<protein>
    <submittedName>
        <fullName evidence="2">Uncharacterized protein</fullName>
    </submittedName>
</protein>
<feature type="region of interest" description="Disordered" evidence="1">
    <location>
        <begin position="662"/>
        <end position="764"/>
    </location>
</feature>
<dbReference type="EMBL" id="JAVHJL010000006">
    <property type="protein sequence ID" value="KAK6502066.1"/>
    <property type="molecule type" value="Genomic_DNA"/>
</dbReference>
<organism evidence="2 3">
    <name type="scientific">Arthrobotrys musiformis</name>
    <dbReference type="NCBI Taxonomy" id="47236"/>
    <lineage>
        <taxon>Eukaryota</taxon>
        <taxon>Fungi</taxon>
        <taxon>Dikarya</taxon>
        <taxon>Ascomycota</taxon>
        <taxon>Pezizomycotina</taxon>
        <taxon>Orbiliomycetes</taxon>
        <taxon>Orbiliales</taxon>
        <taxon>Orbiliaceae</taxon>
        <taxon>Arthrobotrys</taxon>
    </lineage>
</organism>
<feature type="compositionally biased region" description="Basic and acidic residues" evidence="1">
    <location>
        <begin position="788"/>
        <end position="805"/>
    </location>
</feature>
<comment type="caution">
    <text evidence="2">The sequence shown here is derived from an EMBL/GenBank/DDBJ whole genome shotgun (WGS) entry which is preliminary data.</text>
</comment>
<proteinExistence type="predicted"/>
<dbReference type="AlphaFoldDB" id="A0AAV9WAW5"/>
<sequence>MRGNTAPSASEIEGGPSIRENDSLIRALVDITRIRSICVRLWFSSQETVDIEKCFKSLGVYSVEVTAEKTAEDVQRYLGSEISNNIFPSTMESKEIAVPQSDFTFLWANSICQDIIDSRVTDERGILAIIRSVPNNISERYKSIIDRIKLSPSGPNSRRSPWPIWQIVLSMLVFARRPLRLFELMEGVAILRTRGFQDMDPMDVPNDEEILASCRSLIYLLRDEEGTYSNEVEQRMKSPVLLCHRTLRVFLEERSDFRGEDIENLEVLVSKKIIGQCCIQHLLQPKLANLLRDVGDGALLTNPERDPGEPINPNSFLFYAAKYWHEHFDTHLKRAPEEGYYIPGKPAAEDVVLVTRFLESSNFVTCIQIQSLCVEGHFLQSYNSITDLVDQAKRIIPNWLYDCSGNSLGQKLAKIRRQFEDFVGEWGELLQAGLSEYSNKSVDRCLWKALGREIFLSQRNSHFNHATFEKSECCGSEDICGTTIQRFSRGYSDLTSMTLCLKQQSSELIFDVWAIEGGCTTERSVVKEQALDRNRCDPEVPHPPNLQQKRIQVDLSSARSDIHYYGGWASRHFPIIPSQRCIPPPDPVGLYALDERALLRVGSTIFEIPIMDDSNNSHRAAPTRGGICIDIWEDIRSRGKYLVASRRKSFLRKSLLVASDCPDDSIDSDEELGCNASVSSGDESWSNGEAVEFDSEDSDGSVYGGNIRAHDTDSEDEGSENSDHLYHGGGIEQNSMEDDTSSASSRNGDTDSEPDSAFWDESESDEDLLLHGRSRRGRFGGINLRKHCPGERRPAHHIEDPGDPDATQREELLVIPLENRQRISIAEVYKVLPCAIEGCNKTPEEKFYHCPICSVDCDIESYIICYPCQKGGGWCRKNSHQLYDMHYGTAVGVIAHNCFRYQNRISVFDTSASRPKLLFNFFQTPNGSKELRKEPPGMPIEMIYESNPAIHPKAPLLAWPLTGREIILANFETKAWRKQVIERPHKEGIPICMDVSFSSCGTILRAATIEATKKAVQRPQDVTEDEKTLGTMFQISLALHVVLLEISPARPIATQAKQVVIVDVDLGPCERYLIKSLPFTFTWLDNELYITISSSRLRVYQINLGRSFPQISNTPGGLTKIRENVMDKNTVKTVKEVVFLPRSARNRKVQYLPPAKDGNYSKVIIGPRPHDDHPASIVLNLTEQDTGGWVSLEEAEYKTEGIFLPRSHNRKHMYEIFDTRGDCDLIPMSNDKW</sequence>
<name>A0AAV9WAW5_9PEZI</name>
<feature type="region of interest" description="Disordered" evidence="1">
    <location>
        <begin position="781"/>
        <end position="805"/>
    </location>
</feature>
<evidence type="ECO:0000313" key="3">
    <source>
        <dbReference type="Proteomes" id="UP001370758"/>
    </source>
</evidence>
<evidence type="ECO:0000256" key="1">
    <source>
        <dbReference type="SAM" id="MobiDB-lite"/>
    </source>
</evidence>
<accession>A0AAV9WAW5</accession>
<gene>
    <name evidence="2" type="ORF">TWF481_009878</name>
</gene>
<feature type="compositionally biased region" description="Acidic residues" evidence="1">
    <location>
        <begin position="750"/>
        <end position="764"/>
    </location>
</feature>
<keyword evidence="3" id="KW-1185">Reference proteome</keyword>